<comment type="pathway">
    <text evidence="1">Nucleotide-sugar biosynthesis; UDP-N-acetyl-alpha-D-glucosamine biosynthesis; N-acetyl-alpha-D-glucosamine 1-phosphate from alpha-D-glucosamine 6-phosphate (route II): step 2/2.</text>
</comment>
<evidence type="ECO:0000256" key="6">
    <source>
        <dbReference type="ARBA" id="ARBA00022695"/>
    </source>
</evidence>
<dbReference type="Pfam" id="PF25087">
    <property type="entry name" value="GMPPB_C"/>
    <property type="match status" value="1"/>
</dbReference>
<dbReference type="InterPro" id="IPR056729">
    <property type="entry name" value="GMPPB_C"/>
</dbReference>
<dbReference type="Pfam" id="PF00132">
    <property type="entry name" value="Hexapep"/>
    <property type="match status" value="1"/>
</dbReference>
<dbReference type="SUPFAM" id="SSF53448">
    <property type="entry name" value="Nucleotide-diphospho-sugar transferases"/>
    <property type="match status" value="1"/>
</dbReference>
<dbReference type="SUPFAM" id="SSF51161">
    <property type="entry name" value="Trimeric LpxA-like enzymes"/>
    <property type="match status" value="1"/>
</dbReference>
<dbReference type="Gene3D" id="3.90.550.10">
    <property type="entry name" value="Spore Coat Polysaccharide Biosynthesis Protein SpsA, Chain A"/>
    <property type="match status" value="1"/>
</dbReference>
<evidence type="ECO:0000313" key="13">
    <source>
        <dbReference type="EMBL" id="KXK09505.1"/>
    </source>
</evidence>
<evidence type="ECO:0000259" key="12">
    <source>
        <dbReference type="Pfam" id="PF25087"/>
    </source>
</evidence>
<evidence type="ECO:0000256" key="4">
    <source>
        <dbReference type="ARBA" id="ARBA00007947"/>
    </source>
</evidence>
<evidence type="ECO:0000313" key="14">
    <source>
        <dbReference type="Proteomes" id="UP000070449"/>
    </source>
</evidence>
<protein>
    <submittedName>
        <fullName evidence="13">Bifunctional protein GlmU</fullName>
    </submittedName>
</protein>
<reference evidence="13 14" key="1">
    <citation type="submission" date="2015-02" db="EMBL/GenBank/DDBJ databases">
        <title>Improved understanding of the partial-nitritation anammox process through 23 genomes representing the majority of the microbial community.</title>
        <authorList>
            <person name="Speth D.R."/>
            <person name="In T Zandt M."/>
            <person name="Guerrero Cruz S."/>
            <person name="Jetten M.S."/>
            <person name="Dutilh B.E."/>
        </authorList>
    </citation>
    <scope>NUCLEOTIDE SEQUENCE [LARGE SCALE GENOMIC DNA]</scope>
    <source>
        <strain evidence="13">OLB21</strain>
    </source>
</reference>
<dbReference type="STRING" id="1617427.UZ20_WS6002000555"/>
<dbReference type="PANTHER" id="PTHR43584">
    <property type="entry name" value="NUCLEOTIDYL TRANSFERASE"/>
    <property type="match status" value="1"/>
</dbReference>
<comment type="similarity">
    <text evidence="4">In the N-terminal section; belongs to the N-acetylglucosamine-1-phosphate uridyltransferase family.</text>
</comment>
<dbReference type="AlphaFoldDB" id="A0A136KJ88"/>
<feature type="domain" description="Mannose-1-phosphate guanyltransferase C-terminal" evidence="12">
    <location>
        <begin position="243"/>
        <end position="311"/>
    </location>
</feature>
<dbReference type="InterPro" id="IPR050065">
    <property type="entry name" value="GlmU-like"/>
</dbReference>
<evidence type="ECO:0000256" key="2">
    <source>
        <dbReference type="ARBA" id="ARBA00005208"/>
    </source>
</evidence>
<dbReference type="Pfam" id="PF00483">
    <property type="entry name" value="NTP_transferase"/>
    <property type="match status" value="1"/>
</dbReference>
<proteinExistence type="inferred from homology"/>
<dbReference type="InterPro" id="IPR029044">
    <property type="entry name" value="Nucleotide-diphossugar_trans"/>
</dbReference>
<sequence length="440" mass="48384">MLSIILLAGGSSSRFSPLKEKNLYPFLGKSFVEWQLERYVAIKPRDLIVVANEENIAEIDSVIRAKNYDAKVVVQKGDGQAGAVSTAIEHLSSSEDVLIINMNDVSEEILLNSFLEKLEFLRSNNTNLLTGYYTETYFPGGYLVLNEEGNVIEVQEKPGAGKEPSKYVRLVFDYFHSVAELKSALEKASSSKDDVYETALADMMKAGNKFFMLNYSGVWKTIKYHWHVLDVMEYYLSTITTPSISSSATIAKTAVIKGNVIIEDNVKVFDGAVINGPAYIGKNCIIANNALVRSSIIGNDCVVGFASEVARSYLRDNVWLHMNYIGDSVIESNVSFGSTSLTANFRLDEQNVKVLVKGEKVDSQKNKVGAIIGSNVRIGTGVNIMPGITIGSNSFVSSGALLERDVAAGSFVKLKQELVVKENNFDISKTNRDEIKSKIK</sequence>
<comment type="similarity">
    <text evidence="3">In the C-terminal section; belongs to the transferase hexapeptide repeat family.</text>
</comment>
<comment type="caution">
    <text evidence="13">The sequence shown here is derived from an EMBL/GenBank/DDBJ whole genome shotgun (WGS) entry which is preliminary data.</text>
</comment>
<dbReference type="InterPro" id="IPR005835">
    <property type="entry name" value="NTP_transferase_dom"/>
</dbReference>
<evidence type="ECO:0000256" key="5">
    <source>
        <dbReference type="ARBA" id="ARBA00022679"/>
    </source>
</evidence>
<comment type="catalytic activity">
    <reaction evidence="10">
        <text>N-acetyl-alpha-D-glucosamine 1-phosphate + UTP + H(+) = UDP-N-acetyl-alpha-D-glucosamine + diphosphate</text>
        <dbReference type="Rhea" id="RHEA:13509"/>
        <dbReference type="ChEBI" id="CHEBI:15378"/>
        <dbReference type="ChEBI" id="CHEBI:33019"/>
        <dbReference type="ChEBI" id="CHEBI:46398"/>
        <dbReference type="ChEBI" id="CHEBI:57705"/>
        <dbReference type="ChEBI" id="CHEBI:57776"/>
        <dbReference type="EC" id="2.7.7.23"/>
    </reaction>
</comment>
<evidence type="ECO:0000256" key="7">
    <source>
        <dbReference type="ARBA" id="ARBA00023268"/>
    </source>
</evidence>
<keyword evidence="5" id="KW-0808">Transferase</keyword>
<gene>
    <name evidence="13" type="primary">glmU</name>
    <name evidence="13" type="ORF">UZ20_WS6002000555</name>
</gene>
<dbReference type="Proteomes" id="UP000070449">
    <property type="component" value="Unassembled WGS sequence"/>
</dbReference>
<dbReference type="GO" id="GO:0003977">
    <property type="term" value="F:UDP-N-acetylglucosamine diphosphorylase activity"/>
    <property type="evidence" value="ECO:0007669"/>
    <property type="project" value="UniProtKB-EC"/>
</dbReference>
<evidence type="ECO:0000256" key="1">
    <source>
        <dbReference type="ARBA" id="ARBA00005166"/>
    </source>
</evidence>
<evidence type="ECO:0000256" key="10">
    <source>
        <dbReference type="ARBA" id="ARBA00048493"/>
    </source>
</evidence>
<organism evidence="13 14">
    <name type="scientific">candidate division WS6 bacterium OLB21</name>
    <dbReference type="NCBI Taxonomy" id="1617427"/>
    <lineage>
        <taxon>Bacteria</taxon>
        <taxon>Candidatus Dojkabacteria</taxon>
    </lineage>
</organism>
<evidence type="ECO:0000256" key="3">
    <source>
        <dbReference type="ARBA" id="ARBA00007707"/>
    </source>
</evidence>
<evidence type="ECO:0000256" key="8">
    <source>
        <dbReference type="ARBA" id="ARBA00023315"/>
    </source>
</evidence>
<comment type="pathway">
    <text evidence="2">Nucleotide-sugar biosynthesis; UDP-N-acetyl-alpha-D-glucosamine biosynthesis; UDP-N-acetyl-alpha-D-glucosamine from N-acetyl-alpha-D-glucosamine 1-phosphate: step 1/1.</text>
</comment>
<evidence type="ECO:0000256" key="9">
    <source>
        <dbReference type="ARBA" id="ARBA00048247"/>
    </source>
</evidence>
<comment type="catalytic activity">
    <reaction evidence="9">
        <text>alpha-D-glucosamine 1-phosphate + acetyl-CoA = N-acetyl-alpha-D-glucosamine 1-phosphate + CoA + H(+)</text>
        <dbReference type="Rhea" id="RHEA:13725"/>
        <dbReference type="ChEBI" id="CHEBI:15378"/>
        <dbReference type="ChEBI" id="CHEBI:57287"/>
        <dbReference type="ChEBI" id="CHEBI:57288"/>
        <dbReference type="ChEBI" id="CHEBI:57776"/>
        <dbReference type="ChEBI" id="CHEBI:58516"/>
        <dbReference type="EC" id="2.3.1.157"/>
    </reaction>
</comment>
<accession>A0A136KJ88</accession>
<keyword evidence="6" id="KW-0548">Nucleotidyltransferase</keyword>
<keyword evidence="7" id="KW-0511">Multifunctional enzyme</keyword>
<keyword evidence="8" id="KW-0012">Acyltransferase</keyword>
<evidence type="ECO:0000259" key="11">
    <source>
        <dbReference type="Pfam" id="PF00483"/>
    </source>
</evidence>
<feature type="domain" description="Nucleotidyl transferase" evidence="11">
    <location>
        <begin position="5"/>
        <end position="220"/>
    </location>
</feature>
<dbReference type="Gene3D" id="2.160.10.10">
    <property type="entry name" value="Hexapeptide repeat proteins"/>
    <property type="match status" value="1"/>
</dbReference>
<dbReference type="InterPro" id="IPR001451">
    <property type="entry name" value="Hexapep"/>
</dbReference>
<name>A0A136KJ88_9BACT</name>
<dbReference type="GO" id="GO:0019134">
    <property type="term" value="F:glucosamine-1-phosphate N-acetyltransferase activity"/>
    <property type="evidence" value="ECO:0007669"/>
    <property type="project" value="UniProtKB-EC"/>
</dbReference>
<dbReference type="InterPro" id="IPR011004">
    <property type="entry name" value="Trimer_LpxA-like_sf"/>
</dbReference>
<dbReference type="EMBL" id="JYPD01000017">
    <property type="protein sequence ID" value="KXK09505.1"/>
    <property type="molecule type" value="Genomic_DNA"/>
</dbReference>
<dbReference type="PANTHER" id="PTHR43584:SF8">
    <property type="entry name" value="N-ACETYLMURAMATE ALPHA-1-PHOSPHATE URIDYLYLTRANSFERASE"/>
    <property type="match status" value="1"/>
</dbReference>